<evidence type="ECO:0000313" key="3">
    <source>
        <dbReference type="Proteomes" id="UP000054639"/>
    </source>
</evidence>
<name>A0A378KVX9_9GAMM</name>
<dbReference type="AlphaFoldDB" id="A0A378KVX9"/>
<protein>
    <submittedName>
        <fullName evidence="2">Uncharacterized protein</fullName>
    </submittedName>
</protein>
<keyword evidence="3" id="KW-1185">Reference proteome</keyword>
<dbReference type="EMBL" id="UGOW01000001">
    <property type="protein sequence ID" value="STY18725.1"/>
    <property type="molecule type" value="Genomic_DNA"/>
</dbReference>
<evidence type="ECO:0000313" key="4">
    <source>
        <dbReference type="Proteomes" id="UP000254230"/>
    </source>
</evidence>
<dbReference type="EMBL" id="LNYR01000034">
    <property type="protein sequence ID" value="KTD46493.1"/>
    <property type="molecule type" value="Genomic_DNA"/>
</dbReference>
<evidence type="ECO:0000313" key="2">
    <source>
        <dbReference type="EMBL" id="STY18725.1"/>
    </source>
</evidence>
<dbReference type="Proteomes" id="UP000054639">
    <property type="component" value="Unassembled WGS sequence"/>
</dbReference>
<reference evidence="1 3" key="1">
    <citation type="submission" date="2015-11" db="EMBL/GenBank/DDBJ databases">
        <title>Genomic analysis of 38 Legionella species identifies large and diverse effector repertoires.</title>
        <authorList>
            <person name="Burstein D."/>
            <person name="Amaro F."/>
            <person name="Zusman T."/>
            <person name="Lifshitz Z."/>
            <person name="Cohen O."/>
            <person name="Gilbert J.A."/>
            <person name="Pupko T."/>
            <person name="Shuman H.A."/>
            <person name="Segal G."/>
        </authorList>
    </citation>
    <scope>NUCLEOTIDE SEQUENCE [LARGE SCALE GENOMIC DNA]</scope>
    <source>
        <strain evidence="1 3">ATCC 49507</strain>
    </source>
</reference>
<dbReference type="RefSeq" id="WP_058474724.1">
    <property type="nucleotide sequence ID" value="NZ_CAAAIL010000001.1"/>
</dbReference>
<proteinExistence type="predicted"/>
<gene>
    <name evidence="1" type="ORF">Lqua_2596</name>
    <name evidence="2" type="ORF">NCTC12376_02546</name>
</gene>
<accession>A0A378KVX9</accession>
<organism evidence="2 4">
    <name type="scientific">Legionella quateirensis</name>
    <dbReference type="NCBI Taxonomy" id="45072"/>
    <lineage>
        <taxon>Bacteria</taxon>
        <taxon>Pseudomonadati</taxon>
        <taxon>Pseudomonadota</taxon>
        <taxon>Gammaproteobacteria</taxon>
        <taxon>Legionellales</taxon>
        <taxon>Legionellaceae</taxon>
        <taxon>Legionella</taxon>
    </lineage>
</organism>
<evidence type="ECO:0000313" key="1">
    <source>
        <dbReference type="EMBL" id="KTD46493.1"/>
    </source>
</evidence>
<dbReference type="Proteomes" id="UP000254230">
    <property type="component" value="Unassembled WGS sequence"/>
</dbReference>
<sequence>MKDISMSRAKAEELYQNGISQLANVKELDGTEVIKAISHFHHLISIIEAIEIKSRISRDYTLLGMANIGLARAYGHVTLGIKEGDLESRFYRGIKFLEQAADADEHQKERNRHLSPHLKLSMLNGQLKVQEEPEQMERVCRI</sequence>
<reference evidence="2 4" key="2">
    <citation type="submission" date="2018-06" db="EMBL/GenBank/DDBJ databases">
        <authorList>
            <consortium name="Pathogen Informatics"/>
            <person name="Doyle S."/>
        </authorList>
    </citation>
    <scope>NUCLEOTIDE SEQUENCE [LARGE SCALE GENOMIC DNA]</scope>
    <source>
        <strain evidence="2 4">NCTC12376</strain>
    </source>
</reference>